<comment type="caution">
    <text evidence="1">The sequence shown here is derived from an EMBL/GenBank/DDBJ whole genome shotgun (WGS) entry which is preliminary data.</text>
</comment>
<gene>
    <name evidence="1" type="ORF">PGTUg99_023442</name>
</gene>
<sequence length="76" mass="8350">MSIFTSASVEQCFSAAADICGPDRGRLGVQTIERSVSSHQWLVQGIKPDGEFELVQKVVSQAMAEKARQNKDQTPR</sequence>
<organism evidence="1 2">
    <name type="scientific">Puccinia graminis f. sp. tritici</name>
    <dbReference type="NCBI Taxonomy" id="56615"/>
    <lineage>
        <taxon>Eukaryota</taxon>
        <taxon>Fungi</taxon>
        <taxon>Dikarya</taxon>
        <taxon>Basidiomycota</taxon>
        <taxon>Pucciniomycotina</taxon>
        <taxon>Pucciniomycetes</taxon>
        <taxon>Pucciniales</taxon>
        <taxon>Pucciniaceae</taxon>
        <taxon>Puccinia</taxon>
    </lineage>
</organism>
<evidence type="ECO:0008006" key="3">
    <source>
        <dbReference type="Google" id="ProtNLM"/>
    </source>
</evidence>
<name>A0A5B0RF53_PUCGR</name>
<evidence type="ECO:0000313" key="2">
    <source>
        <dbReference type="Proteomes" id="UP000325313"/>
    </source>
</evidence>
<dbReference type="AlphaFoldDB" id="A0A5B0RF53"/>
<protein>
    <recommendedName>
        <fullName evidence="3">HAT C-terminal dimerisation domain-containing protein</fullName>
    </recommendedName>
</protein>
<reference evidence="1 2" key="1">
    <citation type="submission" date="2019-05" db="EMBL/GenBank/DDBJ databases">
        <title>Emergence of the Ug99 lineage of the wheat stem rust pathogen through somatic hybridization.</title>
        <authorList>
            <person name="Li F."/>
            <person name="Upadhyaya N.M."/>
            <person name="Sperschneider J."/>
            <person name="Matny O."/>
            <person name="Nguyen-Phuc H."/>
            <person name="Mago R."/>
            <person name="Raley C."/>
            <person name="Miller M.E."/>
            <person name="Silverstein K.A.T."/>
            <person name="Henningsen E."/>
            <person name="Hirsch C.D."/>
            <person name="Visser B."/>
            <person name="Pretorius Z.A."/>
            <person name="Steffenson B.J."/>
            <person name="Schwessinger B."/>
            <person name="Dodds P.N."/>
            <person name="Figueroa M."/>
        </authorList>
    </citation>
    <scope>NUCLEOTIDE SEQUENCE [LARGE SCALE GENOMIC DNA]</scope>
    <source>
        <strain evidence="1 2">Ug99</strain>
    </source>
</reference>
<dbReference type="Proteomes" id="UP000325313">
    <property type="component" value="Unassembled WGS sequence"/>
</dbReference>
<accession>A0A5B0RF53</accession>
<evidence type="ECO:0000313" key="1">
    <source>
        <dbReference type="EMBL" id="KAA1124042.1"/>
    </source>
</evidence>
<proteinExistence type="predicted"/>
<dbReference type="EMBL" id="VDEP01000205">
    <property type="protein sequence ID" value="KAA1124042.1"/>
    <property type="molecule type" value="Genomic_DNA"/>
</dbReference>